<feature type="signal peptide" evidence="2">
    <location>
        <begin position="1"/>
        <end position="33"/>
    </location>
</feature>
<feature type="compositionally biased region" description="Polar residues" evidence="1">
    <location>
        <begin position="45"/>
        <end position="67"/>
    </location>
</feature>
<dbReference type="EMBL" id="ATIR01000033">
    <property type="protein sequence ID" value="EPI09380.1"/>
    <property type="molecule type" value="Genomic_DNA"/>
</dbReference>
<gene>
    <name evidence="3" type="ORF">D358_01200</name>
</gene>
<dbReference type="RefSeq" id="WP_016627241.1">
    <property type="nucleotide sequence ID" value="NZ_KE351863.1"/>
</dbReference>
<evidence type="ECO:0008006" key="5">
    <source>
        <dbReference type="Google" id="ProtNLM"/>
    </source>
</evidence>
<evidence type="ECO:0000313" key="4">
    <source>
        <dbReference type="Proteomes" id="UP000015750"/>
    </source>
</evidence>
<keyword evidence="2" id="KW-0732">Signal</keyword>
<feature type="non-terminal residue" evidence="3">
    <location>
        <position position="252"/>
    </location>
</feature>
<organism evidence="3 4">
    <name type="scientific">Enterococcus faecalis RP2S-4</name>
    <dbReference type="NCBI Taxonomy" id="1244145"/>
    <lineage>
        <taxon>Bacteria</taxon>
        <taxon>Bacillati</taxon>
        <taxon>Bacillota</taxon>
        <taxon>Bacilli</taxon>
        <taxon>Lactobacillales</taxon>
        <taxon>Enterococcaceae</taxon>
        <taxon>Enterococcus</taxon>
    </lineage>
</organism>
<name>A0ABC9TKH9_ENTFL</name>
<protein>
    <recommendedName>
        <fullName evidence="5">WxL domain-containing protein</fullName>
    </recommendedName>
</protein>
<evidence type="ECO:0000313" key="3">
    <source>
        <dbReference type="EMBL" id="EPI09380.1"/>
    </source>
</evidence>
<evidence type="ECO:0000256" key="2">
    <source>
        <dbReference type="SAM" id="SignalP"/>
    </source>
</evidence>
<comment type="caution">
    <text evidence="3">The sequence shown here is derived from an EMBL/GenBank/DDBJ whole genome shotgun (WGS) entry which is preliminary data.</text>
</comment>
<evidence type="ECO:0000256" key="1">
    <source>
        <dbReference type="SAM" id="MobiDB-lite"/>
    </source>
</evidence>
<dbReference type="AlphaFoldDB" id="A0ABC9TKH9"/>
<proteinExistence type="predicted"/>
<feature type="chain" id="PRO_5044888172" description="WxL domain-containing protein" evidence="2">
    <location>
        <begin position="34"/>
        <end position="252"/>
    </location>
</feature>
<sequence>MELKGKKTKKAVVVTATASLMANGLLGAGVAFADEQKQEGEPNETRSSQMISTPLDLNSPMSDTVSDGKSGRYLDKPIIDGGEIYEGEPVTGSTDPRATMVYIAEKNINEPRATKARVAGGRFSLEHNYKAGESVVVTTTGSMMGNPTDQIIVKPKRQEQTTKPVVTAPLYKDGILTGTAEPNAEVYISGNNNAGWQTVYADENGNFEWKNLYAFINWNVVGHKLLVRAYVPGKTISENVEVTVQEKPQEQT</sequence>
<accession>A0ABC9TKH9</accession>
<feature type="region of interest" description="Disordered" evidence="1">
    <location>
        <begin position="36"/>
        <end position="73"/>
    </location>
</feature>
<reference evidence="3 4" key="1">
    <citation type="submission" date="2013-06" db="EMBL/GenBank/DDBJ databases">
        <authorList>
            <person name="Weinstock G."/>
            <person name="Sodergren E."/>
            <person name="Lobos E.A."/>
            <person name="Fulton L."/>
            <person name="Fulton R."/>
            <person name="Courtney L."/>
            <person name="Fronick C."/>
            <person name="O'Laughlin M."/>
            <person name="Godfrey J."/>
            <person name="Wilson R.M."/>
            <person name="Miner T."/>
            <person name="Farmer C."/>
            <person name="Delehaunty K."/>
            <person name="Cordes M."/>
            <person name="Minx P."/>
            <person name="Tomlinson C."/>
            <person name="Chen J."/>
            <person name="Wollam A."/>
            <person name="Pepin K.H."/>
            <person name="Bhonagiri V."/>
            <person name="Zhang X."/>
            <person name="Warren W."/>
            <person name="Mitreva M."/>
            <person name="Mardis E.R."/>
            <person name="Wilson R.K."/>
        </authorList>
    </citation>
    <scope>NUCLEOTIDE SEQUENCE [LARGE SCALE GENOMIC DNA]</scope>
    <source>
        <strain evidence="3 4">RP2S-4</strain>
    </source>
</reference>
<dbReference type="Proteomes" id="UP000015750">
    <property type="component" value="Unassembled WGS sequence"/>
</dbReference>